<dbReference type="InterPro" id="IPR036420">
    <property type="entry name" value="BRCT_dom_sf"/>
</dbReference>
<evidence type="ECO:0000313" key="9">
    <source>
        <dbReference type="EMBL" id="GAH50645.1"/>
    </source>
</evidence>
<keyword evidence="4" id="KW-0227">DNA damage</keyword>
<dbReference type="InterPro" id="IPR041663">
    <property type="entry name" value="DisA/LigA_HHH"/>
</dbReference>
<dbReference type="PROSITE" id="PS50172">
    <property type="entry name" value="BRCT"/>
    <property type="match status" value="1"/>
</dbReference>
<keyword evidence="7" id="KW-0234">DNA repair</keyword>
<dbReference type="InterPro" id="IPR001357">
    <property type="entry name" value="BRCT_dom"/>
</dbReference>
<keyword evidence="3" id="KW-0479">Metal-binding</keyword>
<organism evidence="9">
    <name type="scientific">marine sediment metagenome</name>
    <dbReference type="NCBI Taxonomy" id="412755"/>
    <lineage>
        <taxon>unclassified sequences</taxon>
        <taxon>metagenomes</taxon>
        <taxon>ecological metagenomes</taxon>
    </lineage>
</organism>
<sequence length="158" mass="17623">LSRFIYSLGIRHVGEETAIDLARHFGSIDKLKKASREELAIVPDIGGKVSESICNWFQQKRNQKLIDDLIKVGVKILPPEIVGKKLQGLTFIITGTFESMSRTEAENKIRLQGGHSLSSLSKQTDYLVVGKEPGSKLEKAKELGVKTIGEREFLEMIK</sequence>
<evidence type="ECO:0000256" key="3">
    <source>
        <dbReference type="ARBA" id="ARBA00022723"/>
    </source>
</evidence>
<name>X1H0L9_9ZZZZ</name>
<protein>
    <recommendedName>
        <fullName evidence="8">BRCT domain-containing protein</fullName>
    </recommendedName>
</protein>
<feature type="domain" description="BRCT" evidence="8">
    <location>
        <begin position="81"/>
        <end position="158"/>
    </location>
</feature>
<dbReference type="SUPFAM" id="SSF52113">
    <property type="entry name" value="BRCT domain"/>
    <property type="match status" value="1"/>
</dbReference>
<evidence type="ECO:0000256" key="2">
    <source>
        <dbReference type="ARBA" id="ARBA00022705"/>
    </source>
</evidence>
<feature type="non-terminal residue" evidence="9">
    <location>
        <position position="1"/>
    </location>
</feature>
<dbReference type="SUPFAM" id="SSF47781">
    <property type="entry name" value="RuvA domain 2-like"/>
    <property type="match status" value="1"/>
</dbReference>
<dbReference type="FunFam" id="1.10.150.20:FF:000006">
    <property type="entry name" value="DNA ligase"/>
    <property type="match status" value="1"/>
</dbReference>
<proteinExistence type="predicted"/>
<evidence type="ECO:0000256" key="5">
    <source>
        <dbReference type="ARBA" id="ARBA00022833"/>
    </source>
</evidence>
<keyword evidence="6" id="KW-0520">NAD</keyword>
<dbReference type="Gene3D" id="3.40.50.10190">
    <property type="entry name" value="BRCT domain"/>
    <property type="match status" value="1"/>
</dbReference>
<evidence type="ECO:0000256" key="6">
    <source>
        <dbReference type="ARBA" id="ARBA00023027"/>
    </source>
</evidence>
<accession>X1H0L9</accession>
<reference evidence="9" key="1">
    <citation type="journal article" date="2014" name="Front. Microbiol.">
        <title>High frequency of phylogenetically diverse reductive dehalogenase-homologous genes in deep subseafloor sedimentary metagenomes.</title>
        <authorList>
            <person name="Kawai M."/>
            <person name="Futagami T."/>
            <person name="Toyoda A."/>
            <person name="Takaki Y."/>
            <person name="Nishi S."/>
            <person name="Hori S."/>
            <person name="Arai W."/>
            <person name="Tsubouchi T."/>
            <person name="Morono Y."/>
            <person name="Uchiyama I."/>
            <person name="Ito T."/>
            <person name="Fujiyama A."/>
            <person name="Inagaki F."/>
            <person name="Takami H."/>
        </authorList>
    </citation>
    <scope>NUCLEOTIDE SEQUENCE</scope>
    <source>
        <strain evidence="9">Expedition CK06-06</strain>
    </source>
</reference>
<dbReference type="EMBL" id="BARU01019263">
    <property type="protein sequence ID" value="GAH50645.1"/>
    <property type="molecule type" value="Genomic_DNA"/>
</dbReference>
<keyword evidence="1" id="KW-0436">Ligase</keyword>
<dbReference type="GO" id="GO:0006281">
    <property type="term" value="P:DNA repair"/>
    <property type="evidence" value="ECO:0007669"/>
    <property type="project" value="UniProtKB-KW"/>
</dbReference>
<dbReference type="CDD" id="cd09897">
    <property type="entry name" value="H3TH_FEN1-XPG-like"/>
    <property type="match status" value="1"/>
</dbReference>
<dbReference type="GO" id="GO:0016874">
    <property type="term" value="F:ligase activity"/>
    <property type="evidence" value="ECO:0007669"/>
    <property type="project" value="UniProtKB-KW"/>
</dbReference>
<comment type="caution">
    <text evidence="9">The sequence shown here is derived from an EMBL/GenBank/DDBJ whole genome shotgun (WGS) entry which is preliminary data.</text>
</comment>
<dbReference type="Gene3D" id="1.10.150.20">
    <property type="entry name" value="5' to 3' exonuclease, C-terminal subdomain"/>
    <property type="match status" value="1"/>
</dbReference>
<dbReference type="SMART" id="SM00292">
    <property type="entry name" value="BRCT"/>
    <property type="match status" value="1"/>
</dbReference>
<keyword evidence="5" id="KW-0862">Zinc</keyword>
<dbReference type="InterPro" id="IPR010994">
    <property type="entry name" value="RuvA_2-like"/>
</dbReference>
<keyword evidence="2" id="KW-0235">DNA replication</keyword>
<evidence type="ECO:0000256" key="4">
    <source>
        <dbReference type="ARBA" id="ARBA00022763"/>
    </source>
</evidence>
<gene>
    <name evidence="9" type="ORF">S03H2_31738</name>
</gene>
<dbReference type="GO" id="GO:0046872">
    <property type="term" value="F:metal ion binding"/>
    <property type="evidence" value="ECO:0007669"/>
    <property type="project" value="UniProtKB-KW"/>
</dbReference>
<evidence type="ECO:0000256" key="1">
    <source>
        <dbReference type="ARBA" id="ARBA00022598"/>
    </source>
</evidence>
<dbReference type="AlphaFoldDB" id="X1H0L9"/>
<evidence type="ECO:0000259" key="8">
    <source>
        <dbReference type="PROSITE" id="PS50172"/>
    </source>
</evidence>
<evidence type="ECO:0000256" key="7">
    <source>
        <dbReference type="ARBA" id="ARBA00023204"/>
    </source>
</evidence>
<dbReference type="Pfam" id="PF00533">
    <property type="entry name" value="BRCT"/>
    <property type="match status" value="1"/>
</dbReference>
<dbReference type="Pfam" id="PF12826">
    <property type="entry name" value="HHH_2"/>
    <property type="match status" value="1"/>
</dbReference>
<dbReference type="GO" id="GO:0006260">
    <property type="term" value="P:DNA replication"/>
    <property type="evidence" value="ECO:0007669"/>
    <property type="project" value="UniProtKB-KW"/>
</dbReference>
<dbReference type="CDD" id="cd17748">
    <property type="entry name" value="BRCT_DNA_ligase_like"/>
    <property type="match status" value="1"/>
</dbReference>